<reference evidence="1 2" key="1">
    <citation type="submission" date="2021-07" db="EMBL/GenBank/DDBJ databases">
        <title>Novel Helicobacter sp. Isolated from a dog.</title>
        <authorList>
            <person name="Rimbara E."/>
            <person name="Suzuki M."/>
        </authorList>
    </citation>
    <scope>NUCLEOTIDE SEQUENCE [LARGE SCALE GENOMIC DNA]</scope>
    <source>
        <strain evidence="2">NHP19-003</strain>
    </source>
</reference>
<proteinExistence type="predicted"/>
<dbReference type="EMBL" id="AP024814">
    <property type="protein sequence ID" value="BCZ18153.1"/>
    <property type="molecule type" value="Genomic_DNA"/>
</dbReference>
<sequence length="197" mass="23351">MICTLDRLYERLEDIKDKDKDFLKRLEYKEHLEDRLKYITFSVIDMGAFGLGEELYIKLNARGKALSKFENLKAFIEQQTSIPHELLSAIDNKWSDYFFDATQPKTFDLRFFHFLHYANAFFILDGGTGEKLEAIFDTKCAIDKKYTPLRQEMNLYLLDRVVDVLPKWDGLREKRPKLHTDQVFFHPQAKRDGQLEV</sequence>
<gene>
    <name evidence="1" type="ORF">NHP190003_14350</name>
</gene>
<accession>A0ABM7SCM8</accession>
<keyword evidence="2" id="KW-1185">Reference proteome</keyword>
<evidence type="ECO:0000313" key="1">
    <source>
        <dbReference type="EMBL" id="BCZ18153.1"/>
    </source>
</evidence>
<name>A0ABM7SCM8_9HELI</name>
<protein>
    <submittedName>
        <fullName evidence="1">Uncharacterized protein</fullName>
    </submittedName>
</protein>
<dbReference type="Proteomes" id="UP000826775">
    <property type="component" value="Chromosome"/>
</dbReference>
<dbReference type="RefSeq" id="WP_221279396.1">
    <property type="nucleotide sequence ID" value="NZ_AP024814.1"/>
</dbReference>
<organism evidence="1 2">
    <name type="scientific">Helicobacter gastrocanis</name>
    <dbReference type="NCBI Taxonomy" id="2849641"/>
    <lineage>
        <taxon>Bacteria</taxon>
        <taxon>Pseudomonadati</taxon>
        <taxon>Campylobacterota</taxon>
        <taxon>Epsilonproteobacteria</taxon>
        <taxon>Campylobacterales</taxon>
        <taxon>Helicobacteraceae</taxon>
        <taxon>Helicobacter</taxon>
    </lineage>
</organism>
<evidence type="ECO:0000313" key="2">
    <source>
        <dbReference type="Proteomes" id="UP000826775"/>
    </source>
</evidence>